<sequence length="62" mass="6541">MSTSSLTQEIVSLGATTNEGVASENGGAPRNNELALNAKVNGEENVEHSEDVIQKAKRKKTS</sequence>
<feature type="compositionally biased region" description="Basic and acidic residues" evidence="1">
    <location>
        <begin position="41"/>
        <end position="54"/>
    </location>
</feature>
<evidence type="ECO:0000313" key="3">
    <source>
        <dbReference type="Proteomes" id="UP001497480"/>
    </source>
</evidence>
<evidence type="ECO:0000313" key="2">
    <source>
        <dbReference type="EMBL" id="CAL0313773.1"/>
    </source>
</evidence>
<dbReference type="AlphaFoldDB" id="A0AAV1WWV1"/>
<organism evidence="2 3">
    <name type="scientific">Lupinus luteus</name>
    <name type="common">European yellow lupine</name>
    <dbReference type="NCBI Taxonomy" id="3873"/>
    <lineage>
        <taxon>Eukaryota</taxon>
        <taxon>Viridiplantae</taxon>
        <taxon>Streptophyta</taxon>
        <taxon>Embryophyta</taxon>
        <taxon>Tracheophyta</taxon>
        <taxon>Spermatophyta</taxon>
        <taxon>Magnoliopsida</taxon>
        <taxon>eudicotyledons</taxon>
        <taxon>Gunneridae</taxon>
        <taxon>Pentapetalae</taxon>
        <taxon>rosids</taxon>
        <taxon>fabids</taxon>
        <taxon>Fabales</taxon>
        <taxon>Fabaceae</taxon>
        <taxon>Papilionoideae</taxon>
        <taxon>50 kb inversion clade</taxon>
        <taxon>genistoids sensu lato</taxon>
        <taxon>core genistoids</taxon>
        <taxon>Genisteae</taxon>
        <taxon>Lupinus</taxon>
    </lineage>
</organism>
<protein>
    <submittedName>
        <fullName evidence="2">Uncharacterized protein</fullName>
    </submittedName>
</protein>
<proteinExistence type="predicted"/>
<dbReference type="EMBL" id="CAXHTB010000010">
    <property type="protein sequence ID" value="CAL0313773.1"/>
    <property type="molecule type" value="Genomic_DNA"/>
</dbReference>
<keyword evidence="3" id="KW-1185">Reference proteome</keyword>
<name>A0AAV1WWV1_LUPLU</name>
<feature type="region of interest" description="Disordered" evidence="1">
    <location>
        <begin position="1"/>
        <end position="62"/>
    </location>
</feature>
<comment type="caution">
    <text evidence="2">The sequence shown here is derived from an EMBL/GenBank/DDBJ whole genome shotgun (WGS) entry which is preliminary data.</text>
</comment>
<evidence type="ECO:0000256" key="1">
    <source>
        <dbReference type="SAM" id="MobiDB-lite"/>
    </source>
</evidence>
<gene>
    <name evidence="2" type="ORF">LLUT_LOCUS14833</name>
</gene>
<dbReference type="Proteomes" id="UP001497480">
    <property type="component" value="Unassembled WGS sequence"/>
</dbReference>
<reference evidence="2 3" key="1">
    <citation type="submission" date="2024-03" db="EMBL/GenBank/DDBJ databases">
        <authorList>
            <person name="Martinez-Hernandez J."/>
        </authorList>
    </citation>
    <scope>NUCLEOTIDE SEQUENCE [LARGE SCALE GENOMIC DNA]</scope>
</reference>
<accession>A0AAV1WWV1</accession>
<feature type="compositionally biased region" description="Polar residues" evidence="1">
    <location>
        <begin position="1"/>
        <end position="20"/>
    </location>
</feature>